<dbReference type="Proteomes" id="UP000695007">
    <property type="component" value="Unplaced"/>
</dbReference>
<evidence type="ECO:0000313" key="9">
    <source>
        <dbReference type="RefSeq" id="XP_011497453.1"/>
    </source>
</evidence>
<dbReference type="GO" id="GO:0005576">
    <property type="term" value="C:extracellular region"/>
    <property type="evidence" value="ECO:0007669"/>
    <property type="project" value="UniProtKB-SubCell"/>
</dbReference>
<comment type="similarity">
    <text evidence="2">Belongs to the major royal jelly protein family.</text>
</comment>
<evidence type="ECO:0000256" key="1">
    <source>
        <dbReference type="ARBA" id="ARBA00004613"/>
    </source>
</evidence>
<dbReference type="AlphaFoldDB" id="A0AAJ7DV13"/>
<sequence length="426" mass="48073">MTPLILLSFLATTLALGRIQFPHSSYGVYQASPKSDVEVAFQWYFLDWIHPSIQLAGKNFTIGNPLTQDVDIDRRGRVFVTTPQWLKGTPITLSIVTNLQGPGGPLLSPYPDWSWHKSDCDSLVSVYRIAIDECDRMWMVDTGTVSGQSVCPSKIVVFDLGKDKLLFKYVIPLDQTAGRRASYVCPIVEVGDTCDDAFLYVADVLAHGLLIYNLRTNRSWRLDNTPSNAFGNDIEATNLTIVGENIDLTDGILGMSLSPRGFFANRYLYFNALASFFEKFVDANSLKRSFIYEPIIYQSTRRRVSHAGAQATSKTGAIFFQLGEFTALACWNIERSFSPENIVELVQDEETLQYISGIKVIVNALGEEELWFNTNRLQKTVNKSRRINEVNFRLIRAKVDNLIRGTKCEATGYRETQPNLLGWKRI</sequence>
<name>A0AAJ7DV13_9HYME</name>
<dbReference type="Pfam" id="PF03022">
    <property type="entry name" value="MRJP"/>
    <property type="match status" value="1"/>
</dbReference>
<accession>A0AAJ7DV13</accession>
<keyword evidence="4 6" id="KW-0732">Signal</keyword>
<dbReference type="PANTHER" id="PTHR10009">
    <property type="entry name" value="PROTEIN YELLOW-RELATED"/>
    <property type="match status" value="1"/>
</dbReference>
<keyword evidence="3" id="KW-0964">Secreted</keyword>
<dbReference type="PRINTS" id="PR01366">
    <property type="entry name" value="ROYALJELLY"/>
</dbReference>
<evidence type="ECO:0000256" key="3">
    <source>
        <dbReference type="ARBA" id="ARBA00022525"/>
    </source>
</evidence>
<dbReference type="PANTHER" id="PTHR10009:SF7">
    <property type="entry name" value="GH10609P-RELATED"/>
    <property type="match status" value="1"/>
</dbReference>
<evidence type="ECO:0000313" key="7">
    <source>
        <dbReference type="Proteomes" id="UP000695007"/>
    </source>
</evidence>
<reference evidence="8 9" key="1">
    <citation type="submission" date="2025-04" db="UniProtKB">
        <authorList>
            <consortium name="RefSeq"/>
        </authorList>
    </citation>
    <scope>IDENTIFICATION</scope>
</reference>
<dbReference type="RefSeq" id="XP_011497453.1">
    <property type="nucleotide sequence ID" value="XM_011499151.1"/>
</dbReference>
<organism evidence="7 8">
    <name type="scientific">Ceratosolen solmsi marchali</name>
    <dbReference type="NCBI Taxonomy" id="326594"/>
    <lineage>
        <taxon>Eukaryota</taxon>
        <taxon>Metazoa</taxon>
        <taxon>Ecdysozoa</taxon>
        <taxon>Arthropoda</taxon>
        <taxon>Hexapoda</taxon>
        <taxon>Insecta</taxon>
        <taxon>Pterygota</taxon>
        <taxon>Neoptera</taxon>
        <taxon>Endopterygota</taxon>
        <taxon>Hymenoptera</taxon>
        <taxon>Apocrita</taxon>
        <taxon>Proctotrupomorpha</taxon>
        <taxon>Chalcidoidea</taxon>
        <taxon>Agaonidae</taxon>
        <taxon>Agaoninae</taxon>
        <taxon>Ceratosolen</taxon>
    </lineage>
</organism>
<keyword evidence="7" id="KW-1185">Reference proteome</keyword>
<evidence type="ECO:0000256" key="6">
    <source>
        <dbReference type="SAM" id="SignalP"/>
    </source>
</evidence>
<comment type="subcellular location">
    <subcellularLocation>
        <location evidence="1">Secreted</location>
    </subcellularLocation>
</comment>
<gene>
    <name evidence="8 9" type="primary">LOC105361859</name>
</gene>
<evidence type="ECO:0000256" key="5">
    <source>
        <dbReference type="ARBA" id="ARBA00023180"/>
    </source>
</evidence>
<evidence type="ECO:0000313" key="8">
    <source>
        <dbReference type="RefSeq" id="XP_011497445.1"/>
    </source>
</evidence>
<dbReference type="GeneID" id="105361859"/>
<dbReference type="RefSeq" id="XP_011497445.1">
    <property type="nucleotide sequence ID" value="XM_011499143.1"/>
</dbReference>
<dbReference type="InterPro" id="IPR011042">
    <property type="entry name" value="6-blade_b-propeller_TolB-like"/>
</dbReference>
<evidence type="ECO:0000256" key="4">
    <source>
        <dbReference type="ARBA" id="ARBA00022729"/>
    </source>
</evidence>
<feature type="signal peptide" evidence="6">
    <location>
        <begin position="1"/>
        <end position="15"/>
    </location>
</feature>
<evidence type="ECO:0000256" key="2">
    <source>
        <dbReference type="ARBA" id="ARBA00009127"/>
    </source>
</evidence>
<dbReference type="KEGG" id="csol:105361859"/>
<dbReference type="Gene3D" id="2.120.10.30">
    <property type="entry name" value="TolB, C-terminal domain"/>
    <property type="match status" value="1"/>
</dbReference>
<proteinExistence type="inferred from homology"/>
<keyword evidence="5" id="KW-0325">Glycoprotein</keyword>
<protein>
    <submittedName>
        <fullName evidence="8 9">Major royal jelly protein 1-like</fullName>
    </submittedName>
</protein>
<feature type="chain" id="PRO_5044708721" evidence="6">
    <location>
        <begin position="16"/>
        <end position="426"/>
    </location>
</feature>
<dbReference type="InterPro" id="IPR017996">
    <property type="entry name" value="MRJP/yellow-related"/>
</dbReference>